<dbReference type="CDD" id="cd01741">
    <property type="entry name" value="GATase1_1"/>
    <property type="match status" value="1"/>
</dbReference>
<dbReference type="SUPFAM" id="SSF52317">
    <property type="entry name" value="Class I glutamine amidotransferase-like"/>
    <property type="match status" value="1"/>
</dbReference>
<dbReference type="PROSITE" id="PS51273">
    <property type="entry name" value="GATASE_TYPE_1"/>
    <property type="match status" value="1"/>
</dbReference>
<dbReference type="InterPro" id="IPR044992">
    <property type="entry name" value="ChyE-like"/>
</dbReference>
<evidence type="ECO:0000259" key="1">
    <source>
        <dbReference type="Pfam" id="PF00117"/>
    </source>
</evidence>
<reference evidence="2" key="1">
    <citation type="submission" date="2018-05" db="EMBL/GenBank/DDBJ databases">
        <authorList>
            <person name="Lanie J.A."/>
            <person name="Ng W.-L."/>
            <person name="Kazmierczak K.M."/>
            <person name="Andrzejewski T.M."/>
            <person name="Davidsen T.M."/>
            <person name="Wayne K.J."/>
            <person name="Tettelin H."/>
            <person name="Glass J.I."/>
            <person name="Rusch D."/>
            <person name="Podicherti R."/>
            <person name="Tsui H.-C.T."/>
            <person name="Winkler M.E."/>
        </authorList>
    </citation>
    <scope>NUCLEOTIDE SEQUENCE</scope>
</reference>
<dbReference type="PANTHER" id="PTHR42695:SF5">
    <property type="entry name" value="GLUTAMINE AMIDOTRANSFERASE YLR126C-RELATED"/>
    <property type="match status" value="1"/>
</dbReference>
<organism evidence="2">
    <name type="scientific">marine metagenome</name>
    <dbReference type="NCBI Taxonomy" id="408172"/>
    <lineage>
        <taxon>unclassified sequences</taxon>
        <taxon>metagenomes</taxon>
        <taxon>ecological metagenomes</taxon>
    </lineage>
</organism>
<dbReference type="FunFam" id="3.40.50.880:FF:000033">
    <property type="entry name" value="Glutamine amidotransferase class-I"/>
    <property type="match status" value="1"/>
</dbReference>
<dbReference type="InterPro" id="IPR029062">
    <property type="entry name" value="Class_I_gatase-like"/>
</dbReference>
<gene>
    <name evidence="2" type="ORF">METZ01_LOCUS375837</name>
</gene>
<accession>A0A382TM00</accession>
<dbReference type="Pfam" id="PF00117">
    <property type="entry name" value="GATase"/>
    <property type="match status" value="1"/>
</dbReference>
<protein>
    <recommendedName>
        <fullName evidence="1">Glutamine amidotransferase domain-containing protein</fullName>
    </recommendedName>
</protein>
<name>A0A382TM00_9ZZZZ</name>
<feature type="domain" description="Glutamine amidotransferase" evidence="1">
    <location>
        <begin position="42"/>
        <end position="177"/>
    </location>
</feature>
<sequence>MRIHWLQHVPFEGLGSMEGWFLSRNHSLTCSRLYENSSMPSIEEFEWLVVMGGPMGVRDNDAFPWLDQEVELIRSALKNEKRILGVCLGAQLMAHAMGASVYRNPHKEISWFPVDSPKEKTNAFVEILPPRFDAFHWHGDTFGIPESAQEIGSNETTKNQGFSMGTNALALQFHLELR</sequence>
<dbReference type="AlphaFoldDB" id="A0A382TM00"/>
<dbReference type="GO" id="GO:0005829">
    <property type="term" value="C:cytosol"/>
    <property type="evidence" value="ECO:0007669"/>
    <property type="project" value="TreeGrafter"/>
</dbReference>
<dbReference type="Gene3D" id="3.40.50.880">
    <property type="match status" value="1"/>
</dbReference>
<dbReference type="InterPro" id="IPR017926">
    <property type="entry name" value="GATASE"/>
</dbReference>
<proteinExistence type="predicted"/>
<evidence type="ECO:0000313" key="2">
    <source>
        <dbReference type="EMBL" id="SVD22983.1"/>
    </source>
</evidence>
<dbReference type="EMBL" id="UINC01137565">
    <property type="protein sequence ID" value="SVD22983.1"/>
    <property type="molecule type" value="Genomic_DNA"/>
</dbReference>
<dbReference type="PANTHER" id="PTHR42695">
    <property type="entry name" value="GLUTAMINE AMIDOTRANSFERASE YLR126C-RELATED"/>
    <property type="match status" value="1"/>
</dbReference>
<feature type="non-terminal residue" evidence="2">
    <location>
        <position position="178"/>
    </location>
</feature>